<evidence type="ECO:0000256" key="8">
    <source>
        <dbReference type="SAM" id="Coils"/>
    </source>
</evidence>
<feature type="compositionally biased region" description="Low complexity" evidence="9">
    <location>
        <begin position="118"/>
        <end position="146"/>
    </location>
</feature>
<keyword evidence="3 7" id="KW-0547">Nucleotide-binding</keyword>
<dbReference type="OrthoDB" id="3176171at2759"/>
<gene>
    <name evidence="11" type="ORF">I312_05261</name>
</gene>
<feature type="region of interest" description="Disordered" evidence="9">
    <location>
        <begin position="1"/>
        <end position="206"/>
    </location>
</feature>
<keyword evidence="4 7" id="KW-0067">ATP-binding</keyword>
<dbReference type="InterPro" id="IPR036961">
    <property type="entry name" value="Kinesin_motor_dom_sf"/>
</dbReference>
<dbReference type="PRINTS" id="PR00380">
    <property type="entry name" value="KINESINHEAVY"/>
</dbReference>
<dbReference type="Pfam" id="PF16796">
    <property type="entry name" value="Microtub_bd"/>
    <property type="match status" value="1"/>
</dbReference>
<accession>A0A0D0VDI9</accession>
<keyword evidence="8" id="KW-0175">Coiled coil</keyword>
<comment type="similarity">
    <text evidence="1">Belongs to the TRAFAC class myosin-kinesin ATPase superfamily. Kinesin family. KIN-14 subfamily.</text>
</comment>
<feature type="coiled-coil region" evidence="8">
    <location>
        <begin position="269"/>
        <end position="416"/>
    </location>
</feature>
<evidence type="ECO:0000256" key="1">
    <source>
        <dbReference type="ARBA" id="ARBA00010899"/>
    </source>
</evidence>
<dbReference type="GO" id="GO:0005524">
    <property type="term" value="F:ATP binding"/>
    <property type="evidence" value="ECO:0007669"/>
    <property type="project" value="UniProtKB-KW"/>
</dbReference>
<dbReference type="Gene3D" id="3.40.850.10">
    <property type="entry name" value="Kinesin motor domain"/>
    <property type="match status" value="1"/>
</dbReference>
<keyword evidence="5 7" id="KW-0505">Motor protein</keyword>
<comment type="caution">
    <text evidence="6">Lacks conserved residue(s) required for the propagation of feature annotation.</text>
</comment>
<dbReference type="GO" id="GO:0008017">
    <property type="term" value="F:microtubule binding"/>
    <property type="evidence" value="ECO:0007669"/>
    <property type="project" value="InterPro"/>
</dbReference>
<reference evidence="11" key="1">
    <citation type="submission" date="2015-01" db="EMBL/GenBank/DDBJ databases">
        <title>The Genome Sequence of Cryptococcus gattii CA1280.</title>
        <authorList>
            <consortium name="The Broad Institute Genomics Platform"/>
            <person name="Cuomo C."/>
            <person name="Litvintseva A."/>
            <person name="Chen Y."/>
            <person name="Heitman J."/>
            <person name="Sun S."/>
            <person name="Springer D."/>
            <person name="Dromer F."/>
            <person name="Young S."/>
            <person name="Zeng Q."/>
            <person name="Gargeya S."/>
            <person name="Abouelleil A."/>
            <person name="Alvarado L."/>
            <person name="Chapman S.B."/>
            <person name="Gainer-Dewar J."/>
            <person name="Goldberg J."/>
            <person name="Griggs A."/>
            <person name="Gujja S."/>
            <person name="Hansen M."/>
            <person name="Howarth C."/>
            <person name="Imamovic A."/>
            <person name="Larimer J."/>
            <person name="Murphy C."/>
            <person name="Naylor J."/>
            <person name="Pearson M."/>
            <person name="Priest M."/>
            <person name="Roberts A."/>
            <person name="Saif S."/>
            <person name="Shea T."/>
            <person name="Sykes S."/>
            <person name="Wortman J."/>
            <person name="Nusbaum C."/>
            <person name="Birren B."/>
        </authorList>
    </citation>
    <scope>NUCLEOTIDE SEQUENCE [LARGE SCALE GENOMIC DNA]</scope>
    <source>
        <strain evidence="11">CA1280</strain>
    </source>
</reference>
<dbReference type="InterPro" id="IPR019821">
    <property type="entry name" value="Kinesin_motor_CS"/>
</dbReference>
<evidence type="ECO:0000256" key="7">
    <source>
        <dbReference type="RuleBase" id="RU000394"/>
    </source>
</evidence>
<dbReference type="GO" id="GO:0007018">
    <property type="term" value="P:microtubule-based movement"/>
    <property type="evidence" value="ECO:0007669"/>
    <property type="project" value="InterPro"/>
</dbReference>
<evidence type="ECO:0000256" key="2">
    <source>
        <dbReference type="ARBA" id="ARBA00022701"/>
    </source>
</evidence>
<dbReference type="HOGENOM" id="CLU_001485_12_4_1"/>
<keyword evidence="2 7" id="KW-0493">Microtubule</keyword>
<proteinExistence type="inferred from homology"/>
<protein>
    <recommendedName>
        <fullName evidence="7">Kinesin-like protein</fullName>
    </recommendedName>
</protein>
<dbReference type="PANTHER" id="PTHR47972:SF45">
    <property type="entry name" value="PROTEIN CLARET SEGREGATIONAL"/>
    <property type="match status" value="1"/>
</dbReference>
<sequence length="779" mass="84981">MEQENNPQLLSRLPRLASPTKPSSIPVASAASAIPHIPPLTSDNNANTGISKRKMPSPPMRPPVAKRSVSGGAPPVPSSTLGKSTMGAAASAGLRTSQRKPTSGGFVPKPKAPASRPTTSLGVSTRRTTGSSGSVSSASSSGATVRPTGSRSRSGLAPPARPPTAAGTSRPGAMTRAGSALGRSTGPGTRLGSRVPATSGAVKDHDGRLENVEMMLGNFHHLFEAEQAKISTLQSSQESLQALLQSTQMTERAARLDLTSASEEIAALRSSHAREVDELERTIARKDREKKNLEDELRDGRDELSRERDIVRALKVQLAEQSTRHLTLEAQLSASQTQLTNLQSEVERATLAVSAMKAELQVGQDRARDAELKAEKKVREAEEERDRRIAEIEEELRTAETIRRKLHNQVQELKGNIRVFARVRPVLPHELSNPEGVANIAYGDERTAQETGQSQIVVTSKSESATGKEREQINQFTFDKASLLPNMKYRSSLLRLAKRRYLRKFPCSLSLFWTATMYVSLRTGKRVLVNHGRWKDEENAGLIPRAIDMIFKVSDQLKDRGWKYQMEGQFLEVYNEVINDLLGNSQFDTKKHEIKLDKDGKISVTEAVSVPLSNPRQVHTLLERAQSRRAVAATLMNERSSRSHSVFTLKVRGVNPLTDEKCEAMLNLVDLAGSERIEKSGAGENKDRLKEAININKSLSALADVIGALGQGQQGGHVPYRNSTLTRLLQTSLSGSSKTLMLCNLSPLATHLGETLCSLRFATKVNTTQVGQAKKAISR</sequence>
<evidence type="ECO:0000313" key="11">
    <source>
        <dbReference type="EMBL" id="KIR45551.1"/>
    </source>
</evidence>
<feature type="compositionally biased region" description="Polar residues" evidence="9">
    <location>
        <begin position="41"/>
        <end position="50"/>
    </location>
</feature>
<dbReference type="GO" id="GO:0003777">
    <property type="term" value="F:microtubule motor activity"/>
    <property type="evidence" value="ECO:0007669"/>
    <property type="project" value="InterPro"/>
</dbReference>
<dbReference type="InterPro" id="IPR001752">
    <property type="entry name" value="Kinesin_motor_dom"/>
</dbReference>
<dbReference type="GO" id="GO:0005874">
    <property type="term" value="C:microtubule"/>
    <property type="evidence" value="ECO:0007669"/>
    <property type="project" value="UniProtKB-KW"/>
</dbReference>
<dbReference type="SUPFAM" id="SSF52540">
    <property type="entry name" value="P-loop containing nucleoside triphosphate hydrolases"/>
    <property type="match status" value="1"/>
</dbReference>
<feature type="compositionally biased region" description="Low complexity" evidence="9">
    <location>
        <begin position="22"/>
        <end position="35"/>
    </location>
</feature>
<feature type="domain" description="Kinesin motor" evidence="10">
    <location>
        <begin position="416"/>
        <end position="768"/>
    </location>
</feature>
<evidence type="ECO:0000256" key="5">
    <source>
        <dbReference type="ARBA" id="ARBA00023175"/>
    </source>
</evidence>
<evidence type="ECO:0000256" key="6">
    <source>
        <dbReference type="PROSITE-ProRule" id="PRU00283"/>
    </source>
</evidence>
<evidence type="ECO:0000256" key="4">
    <source>
        <dbReference type="ARBA" id="ARBA00022840"/>
    </source>
</evidence>
<dbReference type="PROSITE" id="PS50067">
    <property type="entry name" value="KINESIN_MOTOR_2"/>
    <property type="match status" value="1"/>
</dbReference>
<dbReference type="PANTHER" id="PTHR47972">
    <property type="entry name" value="KINESIN-LIKE PROTEIN KLP-3"/>
    <property type="match status" value="1"/>
</dbReference>
<dbReference type="InterPro" id="IPR031852">
    <property type="entry name" value="Vik1/Cik1_MT-bd"/>
</dbReference>
<dbReference type="Pfam" id="PF00225">
    <property type="entry name" value="Kinesin"/>
    <property type="match status" value="1"/>
</dbReference>
<dbReference type="PROSITE" id="PS00411">
    <property type="entry name" value="KINESIN_MOTOR_1"/>
    <property type="match status" value="1"/>
</dbReference>
<dbReference type="InterPro" id="IPR027417">
    <property type="entry name" value="P-loop_NTPase"/>
</dbReference>
<evidence type="ECO:0000256" key="9">
    <source>
        <dbReference type="SAM" id="MobiDB-lite"/>
    </source>
</evidence>
<dbReference type="InterPro" id="IPR027640">
    <property type="entry name" value="Kinesin-like_fam"/>
</dbReference>
<evidence type="ECO:0000259" key="10">
    <source>
        <dbReference type="PROSITE" id="PS50067"/>
    </source>
</evidence>
<name>A0A0D0VDI9_CRYGA</name>
<organism evidence="11">
    <name type="scientific">Cryptococcus bacillisporus CA1280</name>
    <dbReference type="NCBI Taxonomy" id="1296109"/>
    <lineage>
        <taxon>Eukaryota</taxon>
        <taxon>Fungi</taxon>
        <taxon>Dikarya</taxon>
        <taxon>Basidiomycota</taxon>
        <taxon>Agaricomycotina</taxon>
        <taxon>Tremellomycetes</taxon>
        <taxon>Tremellales</taxon>
        <taxon>Cryptococcaceae</taxon>
        <taxon>Cryptococcus</taxon>
        <taxon>Cryptococcus gattii species complex</taxon>
    </lineage>
</organism>
<dbReference type="SMART" id="SM00129">
    <property type="entry name" value="KISc"/>
    <property type="match status" value="1"/>
</dbReference>
<dbReference type="AlphaFoldDB" id="A0A0D0VDI9"/>
<evidence type="ECO:0000256" key="3">
    <source>
        <dbReference type="ARBA" id="ARBA00022741"/>
    </source>
</evidence>
<dbReference type="EMBL" id="KN847988">
    <property type="protein sequence ID" value="KIR45551.1"/>
    <property type="molecule type" value="Genomic_DNA"/>
</dbReference>